<feature type="non-terminal residue" evidence="2">
    <location>
        <position position="1"/>
    </location>
</feature>
<protein>
    <submittedName>
        <fullName evidence="2">F104A protein</fullName>
    </submittedName>
</protein>
<feature type="compositionally biased region" description="Polar residues" evidence="1">
    <location>
        <begin position="61"/>
        <end position="73"/>
    </location>
</feature>
<name>A0A850WSY3_PIACA</name>
<dbReference type="AlphaFoldDB" id="A0A850WSY3"/>
<dbReference type="EMBL" id="WAAB01006887">
    <property type="protein sequence ID" value="NWH72778.1"/>
    <property type="molecule type" value="Genomic_DNA"/>
</dbReference>
<dbReference type="PANTHER" id="PTHR34763:SF1">
    <property type="entry name" value="PROTEIN FAM104A"/>
    <property type="match status" value="1"/>
</dbReference>
<feature type="compositionally biased region" description="Basic residues" evidence="1">
    <location>
        <begin position="7"/>
        <end position="20"/>
    </location>
</feature>
<dbReference type="OrthoDB" id="9939148at2759"/>
<evidence type="ECO:0000313" key="3">
    <source>
        <dbReference type="Proteomes" id="UP000653271"/>
    </source>
</evidence>
<dbReference type="Pfam" id="PF15434">
    <property type="entry name" value="FAM104"/>
    <property type="match status" value="1"/>
</dbReference>
<dbReference type="PANTHER" id="PTHR34763">
    <property type="entry name" value="PROTEIN FAM104A"/>
    <property type="match status" value="1"/>
</dbReference>
<organism evidence="2 3">
    <name type="scientific">Piaya cayana</name>
    <name type="common">Common squirrel cuckoo</name>
    <dbReference type="NCBI Taxonomy" id="33601"/>
    <lineage>
        <taxon>Eukaryota</taxon>
        <taxon>Metazoa</taxon>
        <taxon>Chordata</taxon>
        <taxon>Craniata</taxon>
        <taxon>Vertebrata</taxon>
        <taxon>Euteleostomi</taxon>
        <taxon>Archelosauria</taxon>
        <taxon>Archosauria</taxon>
        <taxon>Dinosauria</taxon>
        <taxon>Saurischia</taxon>
        <taxon>Theropoda</taxon>
        <taxon>Coelurosauria</taxon>
        <taxon>Aves</taxon>
        <taxon>Neognathae</taxon>
        <taxon>Neoaves</taxon>
        <taxon>Otidimorphae</taxon>
        <taxon>Cuculiformes</taxon>
        <taxon>Coccyzidae</taxon>
        <taxon>Piaya</taxon>
    </lineage>
</organism>
<reference evidence="2" key="1">
    <citation type="submission" date="2019-09" db="EMBL/GenBank/DDBJ databases">
        <title>Bird 10,000 Genomes (B10K) Project - Family phase.</title>
        <authorList>
            <person name="Zhang G."/>
        </authorList>
    </citation>
    <scope>NUCLEOTIDE SEQUENCE</scope>
    <source>
        <strain evidence="2">B10K-DU-008-47</strain>
        <tissue evidence="2">Mixed tissue sample</tissue>
    </source>
</reference>
<feature type="region of interest" description="Disordered" evidence="1">
    <location>
        <begin position="1"/>
        <end position="73"/>
    </location>
</feature>
<evidence type="ECO:0000256" key="1">
    <source>
        <dbReference type="SAM" id="MobiDB-lite"/>
    </source>
</evidence>
<keyword evidence="3" id="KW-1185">Reference proteome</keyword>
<sequence>DFQKTAVTKKSKEHRPKGKKVSCASTSSDCGSSTCSSNSINSPDRACGAENNLNPVAAGSNPMSSQSFHKQSALSRGPYFHINQILKEAHFHSLRSRGRLPT</sequence>
<feature type="compositionally biased region" description="Low complexity" evidence="1">
    <location>
        <begin position="22"/>
        <end position="42"/>
    </location>
</feature>
<evidence type="ECO:0000313" key="2">
    <source>
        <dbReference type="EMBL" id="NWH72778.1"/>
    </source>
</evidence>
<gene>
    <name evidence="2" type="primary">Fam104a</name>
    <name evidence="2" type="ORF">PIACAY_R09584</name>
</gene>
<dbReference type="Proteomes" id="UP000653271">
    <property type="component" value="Unassembled WGS sequence"/>
</dbReference>
<dbReference type="InterPro" id="IPR029222">
    <property type="entry name" value="VCF1/2-like"/>
</dbReference>
<proteinExistence type="predicted"/>
<comment type="caution">
    <text evidence="2">The sequence shown here is derived from an EMBL/GenBank/DDBJ whole genome shotgun (WGS) entry which is preliminary data.</text>
</comment>
<feature type="non-terminal residue" evidence="2">
    <location>
        <position position="102"/>
    </location>
</feature>
<accession>A0A850WSY3</accession>